<evidence type="ECO:0000256" key="6">
    <source>
        <dbReference type="HAMAP-Rule" id="MF_03058"/>
    </source>
</evidence>
<dbReference type="PANTHER" id="PTHR31792">
    <property type="entry name" value="VACUOLAR ATPASE ASSEMBLY INTEGRAL MEMBRANE PROTEIN VMA21"/>
    <property type="match status" value="1"/>
</dbReference>
<evidence type="ECO:0000256" key="4">
    <source>
        <dbReference type="ARBA" id="ARBA00023136"/>
    </source>
</evidence>
<dbReference type="Pfam" id="PF09446">
    <property type="entry name" value="VMA21"/>
    <property type="match status" value="1"/>
</dbReference>
<dbReference type="AlphaFoldDB" id="A0A6A6UUP7"/>
<keyword evidence="3 6" id="KW-1133">Transmembrane helix</keyword>
<evidence type="ECO:0000313" key="9">
    <source>
        <dbReference type="Proteomes" id="UP000799302"/>
    </source>
</evidence>
<dbReference type="GO" id="GO:0033116">
    <property type="term" value="C:endoplasmic reticulum-Golgi intermediate compartment membrane"/>
    <property type="evidence" value="ECO:0007669"/>
    <property type="project" value="UniProtKB-SubCell"/>
</dbReference>
<feature type="compositionally biased region" description="Low complexity" evidence="7">
    <location>
        <begin position="17"/>
        <end position="26"/>
    </location>
</feature>
<feature type="transmembrane region" description="Helical" evidence="6">
    <location>
        <begin position="66"/>
        <end position="87"/>
    </location>
</feature>
<sequence length="104" mass="10955">MTTPRQRHPSAQEQISRDASPSSAPAAGIPSSIVVTLLGFTVGMIVLPLGTYFVTINSLFNGNATLAGASAAAVANLVLVGYVYLAWREDQAEFAQPVHQKKAQ</sequence>
<comment type="caution">
    <text evidence="6">Lacks conserved residue(s) required for the propagation of feature annotation.</text>
</comment>
<dbReference type="InterPro" id="IPR019013">
    <property type="entry name" value="Vma21"/>
</dbReference>
<dbReference type="Proteomes" id="UP000799302">
    <property type="component" value="Unassembled WGS sequence"/>
</dbReference>
<dbReference type="EMBL" id="MU004230">
    <property type="protein sequence ID" value="KAF2674664.1"/>
    <property type="molecule type" value="Genomic_DNA"/>
</dbReference>
<feature type="region of interest" description="Disordered" evidence="7">
    <location>
        <begin position="1"/>
        <end position="26"/>
    </location>
</feature>
<dbReference type="PANTHER" id="PTHR31792:SF3">
    <property type="entry name" value="VACUOLAR ATPASE ASSEMBLY INTEGRAL MEMBRANE PROTEIN VMA21"/>
    <property type="match status" value="1"/>
</dbReference>
<comment type="subcellular location">
    <subcellularLocation>
        <location evidence="6">Endoplasmic reticulum membrane</location>
        <topology evidence="6">Multi-pass membrane protein</topology>
    </subcellularLocation>
    <subcellularLocation>
        <location evidence="6">Endoplasmic reticulum-Golgi intermediate compartment membrane</location>
        <topology evidence="6">Multi-pass membrane protein</topology>
    </subcellularLocation>
    <subcellularLocation>
        <location evidence="6">Cytoplasmic vesicle</location>
        <location evidence="6">COPII-coated vesicle membrane</location>
        <topology evidence="6">Multi-pass membrane protein</topology>
    </subcellularLocation>
</comment>
<keyword evidence="1 6" id="KW-0812">Transmembrane</keyword>
<comment type="function">
    <text evidence="6">Required for the assembly of the V0 complex of the vacuolar ATPase (V-ATPase) in the endoplasmic reticulum.</text>
</comment>
<dbReference type="GO" id="GO:0070072">
    <property type="term" value="P:vacuolar proton-transporting V-type ATPase complex assembly"/>
    <property type="evidence" value="ECO:0007669"/>
    <property type="project" value="UniProtKB-UniRule"/>
</dbReference>
<evidence type="ECO:0000256" key="1">
    <source>
        <dbReference type="ARBA" id="ARBA00022692"/>
    </source>
</evidence>
<keyword evidence="5 6" id="KW-0968">Cytoplasmic vesicle</keyword>
<keyword evidence="2 6" id="KW-0256">Endoplasmic reticulum</keyword>
<dbReference type="GO" id="GO:0012507">
    <property type="term" value="C:ER to Golgi transport vesicle membrane"/>
    <property type="evidence" value="ECO:0007669"/>
    <property type="project" value="UniProtKB-SubCell"/>
</dbReference>
<feature type="transmembrane region" description="Helical" evidence="6">
    <location>
        <begin position="33"/>
        <end position="54"/>
    </location>
</feature>
<dbReference type="GO" id="GO:0005789">
    <property type="term" value="C:endoplasmic reticulum membrane"/>
    <property type="evidence" value="ECO:0007669"/>
    <property type="project" value="UniProtKB-SubCell"/>
</dbReference>
<comment type="similarity">
    <text evidence="6">Belongs to the VMA21 family.</text>
</comment>
<evidence type="ECO:0000256" key="5">
    <source>
        <dbReference type="ARBA" id="ARBA00023329"/>
    </source>
</evidence>
<evidence type="ECO:0000256" key="7">
    <source>
        <dbReference type="SAM" id="MobiDB-lite"/>
    </source>
</evidence>
<evidence type="ECO:0000256" key="3">
    <source>
        <dbReference type="ARBA" id="ARBA00022989"/>
    </source>
</evidence>
<protein>
    <submittedName>
        <fullName evidence="8">Uncharacterized protein</fullName>
    </submittedName>
</protein>
<dbReference type="HAMAP" id="MF_03058">
    <property type="entry name" value="VMA21"/>
    <property type="match status" value="1"/>
</dbReference>
<reference evidence="8" key="1">
    <citation type="journal article" date="2020" name="Stud. Mycol.">
        <title>101 Dothideomycetes genomes: a test case for predicting lifestyles and emergence of pathogens.</title>
        <authorList>
            <person name="Haridas S."/>
            <person name="Albert R."/>
            <person name="Binder M."/>
            <person name="Bloem J."/>
            <person name="Labutti K."/>
            <person name="Salamov A."/>
            <person name="Andreopoulos B."/>
            <person name="Baker S."/>
            <person name="Barry K."/>
            <person name="Bills G."/>
            <person name="Bluhm B."/>
            <person name="Cannon C."/>
            <person name="Castanera R."/>
            <person name="Culley D."/>
            <person name="Daum C."/>
            <person name="Ezra D."/>
            <person name="Gonzalez J."/>
            <person name="Henrissat B."/>
            <person name="Kuo A."/>
            <person name="Liang C."/>
            <person name="Lipzen A."/>
            <person name="Lutzoni F."/>
            <person name="Magnuson J."/>
            <person name="Mondo S."/>
            <person name="Nolan M."/>
            <person name="Ohm R."/>
            <person name="Pangilinan J."/>
            <person name="Park H.-J."/>
            <person name="Ramirez L."/>
            <person name="Alfaro M."/>
            <person name="Sun H."/>
            <person name="Tritt A."/>
            <person name="Yoshinaga Y."/>
            <person name="Zwiers L.-H."/>
            <person name="Turgeon B."/>
            <person name="Goodwin S."/>
            <person name="Spatafora J."/>
            <person name="Crous P."/>
            <person name="Grigoriev I."/>
        </authorList>
    </citation>
    <scope>NUCLEOTIDE SEQUENCE</scope>
    <source>
        <strain evidence="8">CBS 115976</strain>
    </source>
</reference>
<keyword evidence="9" id="KW-1185">Reference proteome</keyword>
<gene>
    <name evidence="8" type="ORF">BT63DRAFT_449653</name>
</gene>
<keyword evidence="4 6" id="KW-0472">Membrane</keyword>
<proteinExistence type="inferred from homology"/>
<evidence type="ECO:0000313" key="8">
    <source>
        <dbReference type="EMBL" id="KAF2674664.1"/>
    </source>
</evidence>
<accession>A0A6A6UUP7</accession>
<organism evidence="8 9">
    <name type="scientific">Microthyrium microscopicum</name>
    <dbReference type="NCBI Taxonomy" id="703497"/>
    <lineage>
        <taxon>Eukaryota</taxon>
        <taxon>Fungi</taxon>
        <taxon>Dikarya</taxon>
        <taxon>Ascomycota</taxon>
        <taxon>Pezizomycotina</taxon>
        <taxon>Dothideomycetes</taxon>
        <taxon>Dothideomycetes incertae sedis</taxon>
        <taxon>Microthyriales</taxon>
        <taxon>Microthyriaceae</taxon>
        <taxon>Microthyrium</taxon>
    </lineage>
</organism>
<name>A0A6A6UUP7_9PEZI</name>
<evidence type="ECO:0000256" key="2">
    <source>
        <dbReference type="ARBA" id="ARBA00022824"/>
    </source>
</evidence>